<evidence type="ECO:0000259" key="3">
    <source>
        <dbReference type="PROSITE" id="PS50846"/>
    </source>
</evidence>
<dbReference type="PANTHER" id="PTHR22814">
    <property type="entry name" value="COPPER TRANSPORT PROTEIN ATOX1-RELATED"/>
    <property type="match status" value="1"/>
</dbReference>
<feature type="region of interest" description="Disordered" evidence="2">
    <location>
        <begin position="66"/>
        <end position="143"/>
    </location>
</feature>
<dbReference type="CDD" id="cd00371">
    <property type="entry name" value="HMA"/>
    <property type="match status" value="1"/>
</dbReference>
<keyword evidence="5" id="KW-1185">Reference proteome</keyword>
<feature type="compositionally biased region" description="Basic and acidic residues" evidence="2">
    <location>
        <begin position="132"/>
        <end position="143"/>
    </location>
</feature>
<dbReference type="EMBL" id="CM017872">
    <property type="protein sequence ID" value="KAG1326258.1"/>
    <property type="molecule type" value="Genomic_DNA"/>
</dbReference>
<reference evidence="4" key="2">
    <citation type="submission" date="2019-07" db="EMBL/GenBank/DDBJ databases">
        <authorList>
            <person name="Yang Y."/>
            <person name="Bocs S."/>
            <person name="Baudouin L."/>
        </authorList>
    </citation>
    <scope>NUCLEOTIDE SEQUENCE</scope>
    <source>
        <tissue evidence="4">Spear leaf of Hainan Tall coconut</tissue>
    </source>
</reference>
<dbReference type="Pfam" id="PF00403">
    <property type="entry name" value="HMA"/>
    <property type="match status" value="1"/>
</dbReference>
<dbReference type="Proteomes" id="UP000797356">
    <property type="component" value="Chromosome 1"/>
</dbReference>
<gene>
    <name evidence="4" type="ORF">COCNU_01G001920</name>
</gene>
<evidence type="ECO:0000256" key="2">
    <source>
        <dbReference type="SAM" id="MobiDB-lite"/>
    </source>
</evidence>
<accession>A0A8K0HTX4</accession>
<dbReference type="Gene3D" id="3.30.70.100">
    <property type="match status" value="1"/>
</dbReference>
<evidence type="ECO:0000313" key="4">
    <source>
        <dbReference type="EMBL" id="KAG1326258.1"/>
    </source>
</evidence>
<dbReference type="PROSITE" id="PS50846">
    <property type="entry name" value="HMA_2"/>
    <property type="match status" value="1"/>
</dbReference>
<proteinExistence type="predicted"/>
<dbReference type="OrthoDB" id="1919822at2759"/>
<dbReference type="AlphaFoldDB" id="A0A8K0HTX4"/>
<evidence type="ECO:0000256" key="1">
    <source>
        <dbReference type="ARBA" id="ARBA00022723"/>
    </source>
</evidence>
<feature type="compositionally biased region" description="Pro residues" evidence="2">
    <location>
        <begin position="100"/>
        <end position="128"/>
    </location>
</feature>
<dbReference type="PANTHER" id="PTHR22814:SF320">
    <property type="entry name" value="OS01G0309800 PROTEIN"/>
    <property type="match status" value="1"/>
</dbReference>
<keyword evidence="1" id="KW-0479">Metal-binding</keyword>
<comment type="caution">
    <text evidence="4">The sequence shown here is derived from an EMBL/GenBank/DDBJ whole genome shotgun (WGS) entry which is preliminary data.</text>
</comment>
<dbReference type="GO" id="GO:0046872">
    <property type="term" value="F:metal ion binding"/>
    <property type="evidence" value="ECO:0007669"/>
    <property type="project" value="UniProtKB-KW"/>
</dbReference>
<name>A0A8K0HTX4_COCNU</name>
<protein>
    <submittedName>
        <fullName evidence="4">Heavy metal-associated isoprenylated plant protein 5</fullName>
    </submittedName>
</protein>
<reference evidence="4" key="1">
    <citation type="journal article" date="2017" name="Gigascience">
        <title>The genome draft of coconut (Cocos nucifera).</title>
        <authorList>
            <person name="Xiao Y."/>
            <person name="Xu P."/>
            <person name="Fan H."/>
            <person name="Baudouin L."/>
            <person name="Xia W."/>
            <person name="Bocs S."/>
            <person name="Xu J."/>
            <person name="Li Q."/>
            <person name="Guo A."/>
            <person name="Zhou L."/>
            <person name="Li J."/>
            <person name="Wu Y."/>
            <person name="Ma Z."/>
            <person name="Armero A."/>
            <person name="Issali A.E."/>
            <person name="Liu N."/>
            <person name="Peng M."/>
            <person name="Yang Y."/>
        </authorList>
    </citation>
    <scope>NUCLEOTIDE SEQUENCE</scope>
    <source>
        <tissue evidence="4">Spear leaf of Hainan Tall coconut</tissue>
    </source>
</reference>
<organism evidence="4 5">
    <name type="scientific">Cocos nucifera</name>
    <name type="common">Coconut palm</name>
    <dbReference type="NCBI Taxonomy" id="13894"/>
    <lineage>
        <taxon>Eukaryota</taxon>
        <taxon>Viridiplantae</taxon>
        <taxon>Streptophyta</taxon>
        <taxon>Embryophyta</taxon>
        <taxon>Tracheophyta</taxon>
        <taxon>Spermatophyta</taxon>
        <taxon>Magnoliopsida</taxon>
        <taxon>Liliopsida</taxon>
        <taxon>Arecaceae</taxon>
        <taxon>Arecoideae</taxon>
        <taxon>Cocoseae</taxon>
        <taxon>Attaleinae</taxon>
        <taxon>Cocos</taxon>
    </lineage>
</organism>
<dbReference type="InterPro" id="IPR036163">
    <property type="entry name" value="HMA_dom_sf"/>
</dbReference>
<dbReference type="SUPFAM" id="SSF55008">
    <property type="entry name" value="HMA, heavy metal-associated domain"/>
    <property type="match status" value="1"/>
</dbReference>
<evidence type="ECO:0000313" key="5">
    <source>
        <dbReference type="Proteomes" id="UP000797356"/>
    </source>
</evidence>
<feature type="domain" description="HMA" evidence="3">
    <location>
        <begin position="8"/>
        <end position="71"/>
    </location>
</feature>
<feature type="compositionally biased region" description="Low complexity" evidence="2">
    <location>
        <begin position="74"/>
        <end position="83"/>
    </location>
</feature>
<dbReference type="InterPro" id="IPR006121">
    <property type="entry name" value="HMA_dom"/>
</dbReference>
<sequence length="227" mass="25406">MIPELENARVTELQVRMDCHGCVQRIKKAMHGIDGVYDVYVDFGRQKLTVIGRADTEKIVRAIRKTRRTATVCSPKEPSEPNGSEPPPSTEQPVPEAGPDQPPNEAPPPSEPPKDTPPQESPSPPQVQPSPEAKEAAPSKGEDAEEIHMIYLYPHGYVYKANWNHYPPSDQQEVPPFIAHGYNGYQLPYYGHEAYGRDYYHRRRGGDDGNQITSMFTDENPNACTIV</sequence>